<dbReference type="EMBL" id="OX465078">
    <property type="protein sequence ID" value="CAI9270380.1"/>
    <property type="molecule type" value="Genomic_DNA"/>
</dbReference>
<evidence type="ECO:0000313" key="2">
    <source>
        <dbReference type="Proteomes" id="UP001177003"/>
    </source>
</evidence>
<reference evidence="1" key="1">
    <citation type="submission" date="2023-04" db="EMBL/GenBank/DDBJ databases">
        <authorList>
            <person name="Vijverberg K."/>
            <person name="Xiong W."/>
            <person name="Schranz E."/>
        </authorList>
    </citation>
    <scope>NUCLEOTIDE SEQUENCE</scope>
</reference>
<organism evidence="1 2">
    <name type="scientific">Lactuca saligna</name>
    <name type="common">Willowleaf lettuce</name>
    <dbReference type="NCBI Taxonomy" id="75948"/>
    <lineage>
        <taxon>Eukaryota</taxon>
        <taxon>Viridiplantae</taxon>
        <taxon>Streptophyta</taxon>
        <taxon>Embryophyta</taxon>
        <taxon>Tracheophyta</taxon>
        <taxon>Spermatophyta</taxon>
        <taxon>Magnoliopsida</taxon>
        <taxon>eudicotyledons</taxon>
        <taxon>Gunneridae</taxon>
        <taxon>Pentapetalae</taxon>
        <taxon>asterids</taxon>
        <taxon>campanulids</taxon>
        <taxon>Asterales</taxon>
        <taxon>Asteraceae</taxon>
        <taxon>Cichorioideae</taxon>
        <taxon>Cichorieae</taxon>
        <taxon>Lactucinae</taxon>
        <taxon>Lactuca</taxon>
    </lineage>
</organism>
<keyword evidence="2" id="KW-1185">Reference proteome</keyword>
<evidence type="ECO:0000313" key="1">
    <source>
        <dbReference type="EMBL" id="CAI9270380.1"/>
    </source>
</evidence>
<sequence length="34" mass="3924">MLKNQCKVKGRGWAVAVRAQVWDFVFPKLVTCLM</sequence>
<accession>A0AA35VEU6</accession>
<gene>
    <name evidence="1" type="ORF">LSALG_LOCUS10694</name>
</gene>
<proteinExistence type="predicted"/>
<protein>
    <submittedName>
        <fullName evidence="1">Uncharacterized protein</fullName>
    </submittedName>
</protein>
<dbReference type="AlphaFoldDB" id="A0AA35VEU6"/>
<dbReference type="Proteomes" id="UP001177003">
    <property type="component" value="Chromosome 2"/>
</dbReference>
<name>A0AA35VEU6_LACSI</name>